<dbReference type="AlphaFoldDB" id="A0A812IC86"/>
<evidence type="ECO:0000313" key="3">
    <source>
        <dbReference type="EMBL" id="CAE7030018.1"/>
    </source>
</evidence>
<evidence type="ECO:0000259" key="2">
    <source>
        <dbReference type="PROSITE" id="PS51184"/>
    </source>
</evidence>
<dbReference type="PANTHER" id="PTHR12480:SF35">
    <property type="entry name" value="TRANSCRIPTION FACTOR JUMONJI, JMJC DOMAIN-CONTAINING PROTEIN"/>
    <property type="match status" value="1"/>
</dbReference>
<feature type="region of interest" description="Disordered" evidence="1">
    <location>
        <begin position="701"/>
        <end position="732"/>
    </location>
</feature>
<dbReference type="InterPro" id="IPR050910">
    <property type="entry name" value="JMJD6_ArgDemeth/LysHydrox"/>
</dbReference>
<dbReference type="SUPFAM" id="SSF51197">
    <property type="entry name" value="Clavaminate synthase-like"/>
    <property type="match status" value="1"/>
</dbReference>
<proteinExistence type="predicted"/>
<dbReference type="InterPro" id="IPR041667">
    <property type="entry name" value="Cupin_8"/>
</dbReference>
<evidence type="ECO:0000256" key="1">
    <source>
        <dbReference type="SAM" id="MobiDB-lite"/>
    </source>
</evidence>
<dbReference type="PROSITE" id="PS51184">
    <property type="entry name" value="JMJC"/>
    <property type="match status" value="1"/>
</dbReference>
<dbReference type="Pfam" id="PF13621">
    <property type="entry name" value="Cupin_8"/>
    <property type="match status" value="1"/>
</dbReference>
<dbReference type="InterPro" id="IPR003347">
    <property type="entry name" value="JmjC_dom"/>
</dbReference>
<dbReference type="SMART" id="SM00558">
    <property type="entry name" value="JmjC"/>
    <property type="match status" value="1"/>
</dbReference>
<sequence length="751" mass="81180">MGVDVPVASWWPLDADGLEAARQRWVELFPSEALGAEEIRRFYGRPISDGEVGVFLSHRAAWTTALSAPFTLILEDDAVPMSFLPPAGPNGDVEEESEAAFFRLCAARWASVWTALTEAGADLGQRGPWDMLLVGRHRFGEDRPVSGEHDLVEAGFSTCLHAYVVTRHGAERLLALTAHSDEDSLGVVIPIDDLLPGRVVSERYFRATVAFVALRVACGPATTHAQMSRPSTLKKERHGSDEERGSLAPAATGARSPVAPRDDAFGRSTWAGTRAEKPAAGLATADFRRLFEALPGAPVVLEGATDLASPHGGSPWPTSQQLSNLRASLASRECRCHLQEDALALTSGRTKLSVIRLPFDKYLHYMDTHEDAEPLYLFQEFDPDIREAVDKDFRAPSIFAEDFLLEAEEPPEGFVGLDGWLLVGPERSGSRWHFDPWGTAAWNLLFEGEKLWAMAPPTGSPPGVEAQTLESSLSGESARRYYAAPPALAGLLAALPGSPNAEKLLWAVQQPGDLVFIPSGWWHCTVSLSKTVAYTRNYINSHNFLRAQGSLSSLHPAMAAQLKRWIWRLHMDEDEEEGDDRRAWLLFTNMAMRRDAIEARSADKCQAKLASRTAALLTSSSAQVGAQIDDVNYSWMVTCNSDNEIVVVSHFAPGCMGTSDGTDRQSGTYTPNLAGCTNPMWMEGRASMNATLDAGDCGTTTTTSTTTTTTTGNDTTTTGASTSAGAAATSGSSGWGNVLPNLVAMSFLAMC</sequence>
<dbReference type="OrthoDB" id="430303at2759"/>
<dbReference type="Proteomes" id="UP000604046">
    <property type="component" value="Unassembled WGS sequence"/>
</dbReference>
<dbReference type="PANTHER" id="PTHR12480">
    <property type="entry name" value="ARGININE DEMETHYLASE AND LYSYL-HYDROXYLASE JMJD"/>
    <property type="match status" value="1"/>
</dbReference>
<protein>
    <recommendedName>
        <fullName evidence="2">JmjC domain-containing protein</fullName>
    </recommendedName>
</protein>
<evidence type="ECO:0000313" key="4">
    <source>
        <dbReference type="Proteomes" id="UP000604046"/>
    </source>
</evidence>
<keyword evidence="4" id="KW-1185">Reference proteome</keyword>
<reference evidence="3" key="1">
    <citation type="submission" date="2021-02" db="EMBL/GenBank/DDBJ databases">
        <authorList>
            <person name="Dougan E. K."/>
            <person name="Rhodes N."/>
            <person name="Thang M."/>
            <person name="Chan C."/>
        </authorList>
    </citation>
    <scope>NUCLEOTIDE SEQUENCE</scope>
</reference>
<organism evidence="3 4">
    <name type="scientific">Symbiodinium natans</name>
    <dbReference type="NCBI Taxonomy" id="878477"/>
    <lineage>
        <taxon>Eukaryota</taxon>
        <taxon>Sar</taxon>
        <taxon>Alveolata</taxon>
        <taxon>Dinophyceae</taxon>
        <taxon>Suessiales</taxon>
        <taxon>Symbiodiniaceae</taxon>
        <taxon>Symbiodinium</taxon>
    </lineage>
</organism>
<dbReference type="EMBL" id="CAJNDS010000224">
    <property type="protein sequence ID" value="CAE7030018.1"/>
    <property type="molecule type" value="Genomic_DNA"/>
</dbReference>
<dbReference type="GO" id="GO:0005737">
    <property type="term" value="C:cytoplasm"/>
    <property type="evidence" value="ECO:0007669"/>
    <property type="project" value="TreeGrafter"/>
</dbReference>
<accession>A0A812IC86</accession>
<dbReference type="Gene3D" id="2.60.120.650">
    <property type="entry name" value="Cupin"/>
    <property type="match status" value="1"/>
</dbReference>
<comment type="caution">
    <text evidence="3">The sequence shown here is derived from an EMBL/GenBank/DDBJ whole genome shotgun (WGS) entry which is preliminary data.</text>
</comment>
<gene>
    <name evidence="3" type="ORF">SNAT2548_LOCUS3621</name>
</gene>
<feature type="domain" description="JmjC" evidence="2">
    <location>
        <begin position="384"/>
        <end position="555"/>
    </location>
</feature>
<name>A0A812IC86_9DINO</name>
<feature type="region of interest" description="Disordered" evidence="1">
    <location>
        <begin position="223"/>
        <end position="263"/>
    </location>
</feature>